<reference evidence="2 3" key="1">
    <citation type="submission" date="2023-09" db="EMBL/GenBank/DDBJ databases">
        <authorList>
            <person name="Rey-Velasco X."/>
        </authorList>
    </citation>
    <scope>NUCLEOTIDE SEQUENCE [LARGE SCALE GENOMIC DNA]</scope>
    <source>
        <strain evidence="2 3">F158</strain>
    </source>
</reference>
<dbReference type="RefSeq" id="WP_311688421.1">
    <property type="nucleotide sequence ID" value="NZ_JAVRHL010000001.1"/>
</dbReference>
<organism evidence="2 3">
    <name type="scientific">Tropicimonas omnivorans</name>
    <dbReference type="NCBI Taxonomy" id="3075590"/>
    <lineage>
        <taxon>Bacteria</taxon>
        <taxon>Pseudomonadati</taxon>
        <taxon>Pseudomonadota</taxon>
        <taxon>Alphaproteobacteria</taxon>
        <taxon>Rhodobacterales</taxon>
        <taxon>Roseobacteraceae</taxon>
        <taxon>Tropicimonas</taxon>
    </lineage>
</organism>
<dbReference type="EMBL" id="JAVRHL010000001">
    <property type="protein sequence ID" value="MDT0681050.1"/>
    <property type="molecule type" value="Genomic_DNA"/>
</dbReference>
<comment type="caution">
    <text evidence="2">The sequence shown here is derived from an EMBL/GenBank/DDBJ whole genome shotgun (WGS) entry which is preliminary data.</text>
</comment>
<protein>
    <recommendedName>
        <fullName evidence="4">Peptidylprolyl isomerase</fullName>
    </recommendedName>
</protein>
<accession>A0ABU3DBF6</accession>
<feature type="signal peptide" evidence="1">
    <location>
        <begin position="1"/>
        <end position="25"/>
    </location>
</feature>
<dbReference type="Proteomes" id="UP001265259">
    <property type="component" value="Unassembled WGS sequence"/>
</dbReference>
<evidence type="ECO:0000313" key="2">
    <source>
        <dbReference type="EMBL" id="MDT0681050.1"/>
    </source>
</evidence>
<gene>
    <name evidence="2" type="ORF">RM543_00005</name>
</gene>
<evidence type="ECO:0000256" key="1">
    <source>
        <dbReference type="SAM" id="SignalP"/>
    </source>
</evidence>
<keyword evidence="3" id="KW-1185">Reference proteome</keyword>
<evidence type="ECO:0000313" key="3">
    <source>
        <dbReference type="Proteomes" id="UP001265259"/>
    </source>
</evidence>
<feature type="chain" id="PRO_5046274709" description="Peptidylprolyl isomerase" evidence="1">
    <location>
        <begin position="26"/>
        <end position="208"/>
    </location>
</feature>
<keyword evidence="1" id="KW-0732">Signal</keyword>
<sequence length="208" mass="21959">MLNTMLRGGAAALAMTSLLGGAALAQTHTETGEGAASPTEAMGMSDDQPVATVGNTEITGGDLARFIEGLPAEMQEQPPELLMSMSAQQLILRELLLQKADAENLSDDAEVQSLTDGSGAMDGENAMIRVYLDREMETRVTDEAVQALYDEAAAQAGEGEELPPLADVRPQIEQQLQREAIQSIQAELAAETEVTIYGPDGEPIEDAG</sequence>
<evidence type="ECO:0008006" key="4">
    <source>
        <dbReference type="Google" id="ProtNLM"/>
    </source>
</evidence>
<proteinExistence type="predicted"/>
<dbReference type="SUPFAM" id="SSF109998">
    <property type="entry name" value="Triger factor/SurA peptide-binding domain-like"/>
    <property type="match status" value="1"/>
</dbReference>
<name>A0ABU3DBF6_9RHOB</name>
<dbReference type="InterPro" id="IPR027304">
    <property type="entry name" value="Trigger_fact/SurA_dom_sf"/>
</dbReference>